<evidence type="ECO:0000256" key="1">
    <source>
        <dbReference type="SAM" id="MobiDB-lite"/>
    </source>
</evidence>
<evidence type="ECO:0000256" key="2">
    <source>
        <dbReference type="SAM" id="Phobius"/>
    </source>
</evidence>
<comment type="caution">
    <text evidence="3">The sequence shown here is derived from an EMBL/GenBank/DDBJ whole genome shotgun (WGS) entry which is preliminary data.</text>
</comment>
<dbReference type="EMBL" id="LAZR01058342">
    <property type="protein sequence ID" value="KKK70099.1"/>
    <property type="molecule type" value="Genomic_DNA"/>
</dbReference>
<feature type="transmembrane region" description="Helical" evidence="2">
    <location>
        <begin position="61"/>
        <end position="83"/>
    </location>
</feature>
<keyword evidence="2" id="KW-0472">Membrane</keyword>
<feature type="region of interest" description="Disordered" evidence="1">
    <location>
        <begin position="1"/>
        <end position="21"/>
    </location>
</feature>
<feature type="transmembrane region" description="Helical" evidence="2">
    <location>
        <begin position="133"/>
        <end position="154"/>
    </location>
</feature>
<proteinExistence type="predicted"/>
<feature type="transmembrane region" description="Helical" evidence="2">
    <location>
        <begin position="38"/>
        <end position="55"/>
    </location>
</feature>
<organism evidence="3">
    <name type="scientific">marine sediment metagenome</name>
    <dbReference type="NCBI Taxonomy" id="412755"/>
    <lineage>
        <taxon>unclassified sequences</taxon>
        <taxon>metagenomes</taxon>
        <taxon>ecological metagenomes</taxon>
    </lineage>
</organism>
<keyword evidence="2" id="KW-0812">Transmembrane</keyword>
<keyword evidence="2" id="KW-1133">Transmembrane helix</keyword>
<gene>
    <name evidence="3" type="ORF">LCGC14_2927390</name>
</gene>
<feature type="region of interest" description="Disordered" evidence="1">
    <location>
        <begin position="159"/>
        <end position="179"/>
    </location>
</feature>
<evidence type="ECO:0000313" key="3">
    <source>
        <dbReference type="EMBL" id="KKK70099.1"/>
    </source>
</evidence>
<protein>
    <submittedName>
        <fullName evidence="3">Uncharacterized protein</fullName>
    </submittedName>
</protein>
<name>A0A0F8ZUN0_9ZZZZ</name>
<reference evidence="3" key="1">
    <citation type="journal article" date="2015" name="Nature">
        <title>Complex archaea that bridge the gap between prokaryotes and eukaryotes.</title>
        <authorList>
            <person name="Spang A."/>
            <person name="Saw J.H."/>
            <person name="Jorgensen S.L."/>
            <person name="Zaremba-Niedzwiedzka K."/>
            <person name="Martijn J."/>
            <person name="Lind A.E."/>
            <person name="van Eijk R."/>
            <person name="Schleper C."/>
            <person name="Guy L."/>
            <person name="Ettema T.J."/>
        </authorList>
    </citation>
    <scope>NUCLEOTIDE SEQUENCE</scope>
</reference>
<sequence>MVSSDSARSRSYHKTSGSSHHRGGCNYYRLGLHGPTRVVRRVILCWRLVLGLVGVGVVGPVFLLGIAGALLLVMLPMATIAFLKLRKRDLSVMLEGSGWGINAPMRLTHHQAQFFTQRPKYPKGSKGILRLSWRALTIILILLIAFATAAYLILHVKSDSPSQKPVPQVQNLPAPTTQN</sequence>
<accession>A0A0F8ZUN0</accession>
<dbReference type="AlphaFoldDB" id="A0A0F8ZUN0"/>